<dbReference type="AlphaFoldDB" id="A0A8S0VLD6"/>
<evidence type="ECO:0000256" key="1">
    <source>
        <dbReference type="SAM" id="Phobius"/>
    </source>
</evidence>
<feature type="transmembrane region" description="Helical" evidence="1">
    <location>
        <begin position="12"/>
        <end position="34"/>
    </location>
</feature>
<dbReference type="EMBL" id="CACTIH010010825">
    <property type="protein sequence ID" value="CAA3033724.1"/>
    <property type="molecule type" value="Genomic_DNA"/>
</dbReference>
<evidence type="ECO:0000313" key="3">
    <source>
        <dbReference type="Proteomes" id="UP000594638"/>
    </source>
</evidence>
<keyword evidence="3" id="KW-1185">Reference proteome</keyword>
<organism evidence="2 3">
    <name type="scientific">Olea europaea subsp. europaea</name>
    <dbReference type="NCBI Taxonomy" id="158383"/>
    <lineage>
        <taxon>Eukaryota</taxon>
        <taxon>Viridiplantae</taxon>
        <taxon>Streptophyta</taxon>
        <taxon>Embryophyta</taxon>
        <taxon>Tracheophyta</taxon>
        <taxon>Spermatophyta</taxon>
        <taxon>Magnoliopsida</taxon>
        <taxon>eudicotyledons</taxon>
        <taxon>Gunneridae</taxon>
        <taxon>Pentapetalae</taxon>
        <taxon>asterids</taxon>
        <taxon>lamiids</taxon>
        <taxon>Lamiales</taxon>
        <taxon>Oleaceae</taxon>
        <taxon>Oleeae</taxon>
        <taxon>Olea</taxon>
    </lineage>
</organism>
<evidence type="ECO:0000313" key="2">
    <source>
        <dbReference type="EMBL" id="CAA3033724.1"/>
    </source>
</evidence>
<sequence length="141" mass="15438">MTCVLLSAQKKWVILLMGVALMTNVSALVPLLIVQRFFPQKEVKRLILNRSDCLRIWGYSGFFSSNYCWGYGNGGGGCGFWWIVGDDGGGRSGVNRSSISFGSIAGGSGFVVASDGLDFGGYGMRCSKWWLEVEVVFVKVW</sequence>
<reference evidence="2 3" key="1">
    <citation type="submission" date="2019-12" db="EMBL/GenBank/DDBJ databases">
        <authorList>
            <person name="Alioto T."/>
            <person name="Alioto T."/>
            <person name="Gomez Garrido J."/>
        </authorList>
    </citation>
    <scope>NUCLEOTIDE SEQUENCE [LARGE SCALE GENOMIC DNA]</scope>
</reference>
<keyword evidence="1" id="KW-0812">Transmembrane</keyword>
<proteinExistence type="predicted"/>
<gene>
    <name evidence="2" type="ORF">OLEA9_A047654</name>
</gene>
<dbReference type="Gramene" id="OE9A047654T1">
    <property type="protein sequence ID" value="OE9A047654C1"/>
    <property type="gene ID" value="OE9A047654"/>
</dbReference>
<keyword evidence="1" id="KW-1133">Transmembrane helix</keyword>
<keyword evidence="1" id="KW-0472">Membrane</keyword>
<dbReference type="Proteomes" id="UP000594638">
    <property type="component" value="Unassembled WGS sequence"/>
</dbReference>
<comment type="caution">
    <text evidence="2">The sequence shown here is derived from an EMBL/GenBank/DDBJ whole genome shotgun (WGS) entry which is preliminary data.</text>
</comment>
<protein>
    <submittedName>
        <fullName evidence="2">Uncharacterized protein</fullName>
    </submittedName>
</protein>
<accession>A0A8S0VLD6</accession>
<name>A0A8S0VLD6_OLEEU</name>